<accession>A0A1E3ILX4</accession>
<keyword evidence="13" id="KW-0333">Golgi apparatus</keyword>
<evidence type="ECO:0000256" key="17">
    <source>
        <dbReference type="ARBA" id="ARBA00023329"/>
    </source>
</evidence>
<reference evidence="18" key="1">
    <citation type="submission" date="2016-06" db="EMBL/GenBank/DDBJ databases">
        <authorList>
            <person name="Cuomo C."/>
            <person name="Litvintseva A."/>
            <person name="Heitman J."/>
            <person name="Chen Y."/>
            <person name="Sun S."/>
            <person name="Springer D."/>
            <person name="Dromer F."/>
            <person name="Young S."/>
            <person name="Zeng Q."/>
            <person name="Chapman S."/>
            <person name="Gujja S."/>
            <person name="Saif S."/>
            <person name="Birren B."/>
        </authorList>
    </citation>
    <scope>NUCLEOTIDE SEQUENCE</scope>
    <source>
        <strain evidence="18">CBS 7841</strain>
    </source>
</reference>
<evidence type="ECO:0000256" key="5">
    <source>
        <dbReference type="ARBA" id="ARBA00005363"/>
    </source>
</evidence>
<evidence type="ECO:0000256" key="9">
    <source>
        <dbReference type="ARBA" id="ARBA00022729"/>
    </source>
</evidence>
<keyword evidence="7" id="KW-0813">Transport</keyword>
<evidence type="ECO:0000256" key="3">
    <source>
        <dbReference type="ARBA" id="ARBA00004472"/>
    </source>
</evidence>
<dbReference type="InterPro" id="IPR044865">
    <property type="entry name" value="MRH_dom"/>
</dbReference>
<dbReference type="RefSeq" id="XP_066069974.1">
    <property type="nucleotide sequence ID" value="XM_066213877.1"/>
</dbReference>
<keyword evidence="12" id="KW-0072">Autophagy</keyword>
<evidence type="ECO:0000256" key="16">
    <source>
        <dbReference type="ARBA" id="ARBA00023157"/>
    </source>
</evidence>
<comment type="subcellular location">
    <subcellularLocation>
        <location evidence="2">Cytoplasmic vesicle membrane</location>
        <topology evidence="2">Single-pass type I membrane protein</topology>
    </subcellularLocation>
    <subcellularLocation>
        <location evidence="4">Golgi apparatus membrane</location>
        <topology evidence="4">Single-pass type I membrane protein</topology>
    </subcellularLocation>
    <subcellularLocation>
        <location evidence="1">Mitochondrion membrane</location>
        <topology evidence="1">Single-pass membrane protein</topology>
    </subcellularLocation>
    <subcellularLocation>
        <location evidence="3">Preautophagosomal structure membrane</location>
        <topology evidence="3">Single-pass type I membrane protein</topology>
    </subcellularLocation>
</comment>
<evidence type="ECO:0000256" key="11">
    <source>
        <dbReference type="ARBA" id="ARBA00022989"/>
    </source>
</evidence>
<dbReference type="InterPro" id="IPR018939">
    <property type="entry name" value="Autophagy-rel_prot_27"/>
</dbReference>
<evidence type="ECO:0000256" key="7">
    <source>
        <dbReference type="ARBA" id="ARBA00022448"/>
    </source>
</evidence>
<dbReference type="EMBL" id="CP143788">
    <property type="protein sequence ID" value="WVN89274.1"/>
    <property type="molecule type" value="Genomic_DNA"/>
</dbReference>
<keyword evidence="16" id="KW-1015">Disulfide bond</keyword>
<protein>
    <recommendedName>
        <fullName evidence="6">Autophagy-related protein 27</fullName>
    </recommendedName>
</protein>
<keyword evidence="14" id="KW-0496">Mitochondrion</keyword>
<dbReference type="PANTHER" id="PTHR15071">
    <property type="entry name" value="MANNOSE-6-PHOSPHATE RECEPTOR FAMILY MEMBER"/>
    <property type="match status" value="1"/>
</dbReference>
<dbReference type="KEGG" id="cdep:91088705"/>
<dbReference type="Gene3D" id="2.70.130.10">
    <property type="entry name" value="Mannose-6-phosphate receptor binding domain"/>
    <property type="match status" value="1"/>
</dbReference>
<dbReference type="GeneID" id="91088705"/>
<evidence type="ECO:0000313" key="19">
    <source>
        <dbReference type="Proteomes" id="UP000094043"/>
    </source>
</evidence>
<dbReference type="GO" id="GO:0031966">
    <property type="term" value="C:mitochondrial membrane"/>
    <property type="evidence" value="ECO:0007669"/>
    <property type="project" value="UniProtKB-SubCell"/>
</dbReference>
<evidence type="ECO:0000256" key="6">
    <source>
        <dbReference type="ARBA" id="ARBA00013776"/>
    </source>
</evidence>
<evidence type="ECO:0000256" key="4">
    <source>
        <dbReference type="ARBA" id="ARBA00004614"/>
    </source>
</evidence>
<keyword evidence="15" id="KW-0472">Membrane</keyword>
<evidence type="ECO:0000256" key="13">
    <source>
        <dbReference type="ARBA" id="ARBA00023034"/>
    </source>
</evidence>
<keyword evidence="11" id="KW-1133">Transmembrane helix</keyword>
<evidence type="ECO:0000256" key="10">
    <source>
        <dbReference type="ARBA" id="ARBA00022927"/>
    </source>
</evidence>
<keyword evidence="10" id="KW-0653">Protein transport</keyword>
<dbReference type="InterPro" id="IPR009011">
    <property type="entry name" value="Man6P_isomerase_rcpt-bd_dom_sf"/>
</dbReference>
<dbReference type="PANTHER" id="PTHR15071:SF13">
    <property type="entry name" value="AUTOPHAGY-RELATED PROTEIN 27"/>
    <property type="match status" value="1"/>
</dbReference>
<evidence type="ECO:0000313" key="18">
    <source>
        <dbReference type="EMBL" id="WVN89274.1"/>
    </source>
</evidence>
<comment type="similarity">
    <text evidence="5">Belongs to the ATG27 family.</text>
</comment>
<proteinExistence type="inferred from homology"/>
<name>A0A1E3ILX4_9TREE</name>
<organism evidence="18 19">
    <name type="scientific">Cryptococcus depauperatus CBS 7841</name>
    <dbReference type="NCBI Taxonomy" id="1295531"/>
    <lineage>
        <taxon>Eukaryota</taxon>
        <taxon>Fungi</taxon>
        <taxon>Dikarya</taxon>
        <taxon>Basidiomycota</taxon>
        <taxon>Agaricomycotina</taxon>
        <taxon>Tremellomycetes</taxon>
        <taxon>Tremellales</taxon>
        <taxon>Cryptococcaceae</taxon>
        <taxon>Cryptococcus</taxon>
    </lineage>
</organism>
<dbReference type="GO" id="GO:0000139">
    <property type="term" value="C:Golgi membrane"/>
    <property type="evidence" value="ECO:0007669"/>
    <property type="project" value="UniProtKB-SubCell"/>
</dbReference>
<reference evidence="18" key="3">
    <citation type="submission" date="2024-01" db="EMBL/GenBank/DDBJ databases">
        <authorList>
            <person name="Coelho M.A."/>
            <person name="David-Palma M."/>
            <person name="Shea T."/>
            <person name="Sun S."/>
            <person name="Cuomo C.A."/>
            <person name="Heitman J."/>
        </authorList>
    </citation>
    <scope>NUCLEOTIDE SEQUENCE</scope>
    <source>
        <strain evidence="18">CBS 7841</strain>
    </source>
</reference>
<keyword evidence="9" id="KW-0732">Signal</keyword>
<dbReference type="GO" id="GO:0034045">
    <property type="term" value="C:phagophore assembly site membrane"/>
    <property type="evidence" value="ECO:0007669"/>
    <property type="project" value="UniProtKB-SubCell"/>
</dbReference>
<evidence type="ECO:0000256" key="15">
    <source>
        <dbReference type="ARBA" id="ARBA00023136"/>
    </source>
</evidence>
<keyword evidence="17" id="KW-0968">Cytoplasmic vesicle</keyword>
<sequence length="279" mass="30417">MLSILLMAPLLNILPLFVVAFDCSLTVSSIAYDISLLSGRRTASKDTSTPPTTSEAKVTMDLCSSGIGREDGVSDEDQCPSDTKVCLKLLNHKPSSPDPDRVTSVVPIWTADTPDEDVTITPLGKNGDQGLKIDVKGPDYAGTQQYLNLTLSCDLSSTDRNPTFISYTSGSLSLKWATADACPKSAHKPKPSYSSRSNRGFFGFLKVLFWLCIMGLILYFVIGVVYNHQQYSARGWDLVPHRDFWREVPVLLQDLFSHLFAGIRGHSAGGNRGGYSSLG</sequence>
<keyword evidence="8" id="KW-0812">Transmembrane</keyword>
<evidence type="ECO:0000256" key="1">
    <source>
        <dbReference type="ARBA" id="ARBA00004304"/>
    </source>
</evidence>
<dbReference type="OrthoDB" id="29460at2759"/>
<dbReference type="GO" id="GO:0006914">
    <property type="term" value="P:autophagy"/>
    <property type="evidence" value="ECO:0007669"/>
    <property type="project" value="UniProtKB-KW"/>
</dbReference>
<dbReference type="Proteomes" id="UP000094043">
    <property type="component" value="Chromosome 5"/>
</dbReference>
<dbReference type="GO" id="GO:0015031">
    <property type="term" value="P:protein transport"/>
    <property type="evidence" value="ECO:0007669"/>
    <property type="project" value="UniProtKB-KW"/>
</dbReference>
<reference evidence="18" key="2">
    <citation type="journal article" date="2022" name="Elife">
        <title>Obligate sexual reproduction of a homothallic fungus closely related to the Cryptococcus pathogenic species complex.</title>
        <authorList>
            <person name="Passer A.R."/>
            <person name="Clancey S.A."/>
            <person name="Shea T."/>
            <person name="David-Palma M."/>
            <person name="Averette A.F."/>
            <person name="Boekhout T."/>
            <person name="Porcel B.M."/>
            <person name="Nowrousian M."/>
            <person name="Cuomo C.A."/>
            <person name="Sun S."/>
            <person name="Heitman J."/>
            <person name="Coelho M.A."/>
        </authorList>
    </citation>
    <scope>NUCLEOTIDE SEQUENCE</scope>
    <source>
        <strain evidence="18">CBS 7841</strain>
    </source>
</reference>
<evidence type="ECO:0000256" key="2">
    <source>
        <dbReference type="ARBA" id="ARBA00004358"/>
    </source>
</evidence>
<evidence type="ECO:0000256" key="12">
    <source>
        <dbReference type="ARBA" id="ARBA00023006"/>
    </source>
</evidence>
<gene>
    <name evidence="18" type="ORF">L203_104495</name>
</gene>
<evidence type="ECO:0000256" key="14">
    <source>
        <dbReference type="ARBA" id="ARBA00023128"/>
    </source>
</evidence>
<dbReference type="GO" id="GO:0030659">
    <property type="term" value="C:cytoplasmic vesicle membrane"/>
    <property type="evidence" value="ECO:0007669"/>
    <property type="project" value="UniProtKB-SubCell"/>
</dbReference>
<evidence type="ECO:0000256" key="8">
    <source>
        <dbReference type="ARBA" id="ARBA00022692"/>
    </source>
</evidence>
<keyword evidence="19" id="KW-1185">Reference proteome</keyword>
<dbReference type="VEuPathDB" id="FungiDB:L203_02312"/>
<dbReference type="AlphaFoldDB" id="A0A1E3ILX4"/>
<dbReference type="Pfam" id="PF09451">
    <property type="entry name" value="ATG27"/>
    <property type="match status" value="1"/>
</dbReference>
<dbReference type="PROSITE" id="PS51914">
    <property type="entry name" value="MRH"/>
    <property type="match status" value="1"/>
</dbReference>